<keyword evidence="5" id="KW-1185">Reference proteome</keyword>
<dbReference type="GO" id="GO:0005829">
    <property type="term" value="C:cytosol"/>
    <property type="evidence" value="ECO:0007669"/>
    <property type="project" value="TreeGrafter"/>
</dbReference>
<dbReference type="PANTHER" id="PTHR11772">
    <property type="entry name" value="ASPARAGINE SYNTHETASE"/>
    <property type="match status" value="1"/>
</dbReference>
<evidence type="ECO:0000313" key="4">
    <source>
        <dbReference type="EMBL" id="OWZ11647.1"/>
    </source>
</evidence>
<dbReference type="InterPro" id="IPR050795">
    <property type="entry name" value="Asn_Synthetase"/>
</dbReference>
<evidence type="ECO:0000259" key="3">
    <source>
        <dbReference type="Pfam" id="PF00733"/>
    </source>
</evidence>
<accession>A0A225W3R1</accession>
<dbReference type="STRING" id="4795.A0A225W3R1"/>
<dbReference type="Proteomes" id="UP000198211">
    <property type="component" value="Unassembled WGS sequence"/>
</dbReference>
<sequence length="437" mass="49616">MYSSEQILYHYTKDLRILERSVRARLENLCLDYIRTPPSMKIVECRRLLQQVLFEIRDRFPDGIDAILLSGGLDTSILSEASGQDFLADDFMTISLNKKGNARPILRFRHAITVQADTAAQDAVFAANIFRRLENVSIDQHHVLRVTLDGLLENSSEVARLLCTCDPMELRNSLVIYEALRDAASRGVKHLVTGDAADEVFCGYSFYHGMTEEALSKYRERITTTMQFTTAKLAKDLGIEVISPYLDPRIVDFSKTLSKSEMVGERTPVPLDGEQGVHGKLILRQAFPESFSQWRAKEPIEAGSGTTRLRLGYFDSNWTDEEFAEQQRVVFREHSVYIRDREHLYFFQAFLRAFNGDLVNVPRRRFIESSLHGPEETEDSPNVFCPGCGFELSHPKQDFCVTCGCWPTCISPTNDANGYATQALAKLASEKDRILQN</sequence>
<proteinExistence type="predicted"/>
<dbReference type="OrthoDB" id="409189at2759"/>
<evidence type="ECO:0000256" key="2">
    <source>
        <dbReference type="ARBA" id="ARBA00022840"/>
    </source>
</evidence>
<evidence type="ECO:0000313" key="5">
    <source>
        <dbReference type="Proteomes" id="UP000198211"/>
    </source>
</evidence>
<dbReference type="CDD" id="cd01991">
    <property type="entry name" value="Asn_synthase_B_C"/>
    <property type="match status" value="1"/>
</dbReference>
<dbReference type="Gene3D" id="3.40.50.620">
    <property type="entry name" value="HUPs"/>
    <property type="match status" value="1"/>
</dbReference>
<gene>
    <name evidence="4" type="ORF">PHMEG_00015302</name>
</gene>
<dbReference type="InterPro" id="IPR014729">
    <property type="entry name" value="Rossmann-like_a/b/a_fold"/>
</dbReference>
<comment type="caution">
    <text evidence="4">The sequence shown here is derived from an EMBL/GenBank/DDBJ whole genome shotgun (WGS) entry which is preliminary data.</text>
</comment>
<dbReference type="Pfam" id="PF00733">
    <property type="entry name" value="Asn_synthase"/>
    <property type="match status" value="1"/>
</dbReference>
<evidence type="ECO:0000256" key="1">
    <source>
        <dbReference type="ARBA" id="ARBA00022741"/>
    </source>
</evidence>
<dbReference type="GO" id="GO:0004066">
    <property type="term" value="F:asparagine synthase (glutamine-hydrolyzing) activity"/>
    <property type="evidence" value="ECO:0007669"/>
    <property type="project" value="InterPro"/>
</dbReference>
<dbReference type="PANTHER" id="PTHR11772:SF46">
    <property type="entry name" value="ASPARAGINE SYNTHETASE DOMAIN-CONTAINING PROTEIN"/>
    <property type="match status" value="1"/>
</dbReference>
<keyword evidence="2" id="KW-0067">ATP-binding</keyword>
<dbReference type="InterPro" id="IPR001962">
    <property type="entry name" value="Asn_synthase"/>
</dbReference>
<keyword evidence="1" id="KW-0547">Nucleotide-binding</keyword>
<reference evidence="5" key="1">
    <citation type="submission" date="2017-03" db="EMBL/GenBank/DDBJ databases">
        <title>Phytopthora megakarya and P. palmivora, two closely related causual agents of cacao black pod achieved similar genome size and gene model numbers by different mechanisms.</title>
        <authorList>
            <person name="Ali S."/>
            <person name="Shao J."/>
            <person name="Larry D.J."/>
            <person name="Kronmiller B."/>
            <person name="Shen D."/>
            <person name="Strem M.D."/>
            <person name="Melnick R.L."/>
            <person name="Guiltinan M.J."/>
            <person name="Tyler B.M."/>
            <person name="Meinhardt L.W."/>
            <person name="Bailey B.A."/>
        </authorList>
    </citation>
    <scope>NUCLEOTIDE SEQUENCE [LARGE SCALE GENOMIC DNA]</scope>
    <source>
        <strain evidence="5">zdho120</strain>
    </source>
</reference>
<dbReference type="SUPFAM" id="SSF52402">
    <property type="entry name" value="Adenine nucleotide alpha hydrolases-like"/>
    <property type="match status" value="1"/>
</dbReference>
<name>A0A225W3R1_9STRA</name>
<dbReference type="GO" id="GO:0006529">
    <property type="term" value="P:asparagine biosynthetic process"/>
    <property type="evidence" value="ECO:0007669"/>
    <property type="project" value="InterPro"/>
</dbReference>
<organism evidence="4 5">
    <name type="scientific">Phytophthora megakarya</name>
    <dbReference type="NCBI Taxonomy" id="4795"/>
    <lineage>
        <taxon>Eukaryota</taxon>
        <taxon>Sar</taxon>
        <taxon>Stramenopiles</taxon>
        <taxon>Oomycota</taxon>
        <taxon>Peronosporomycetes</taxon>
        <taxon>Peronosporales</taxon>
        <taxon>Peronosporaceae</taxon>
        <taxon>Phytophthora</taxon>
    </lineage>
</organism>
<feature type="domain" description="Asparagine synthetase" evidence="3">
    <location>
        <begin position="67"/>
        <end position="210"/>
    </location>
</feature>
<dbReference type="GO" id="GO:0005524">
    <property type="term" value="F:ATP binding"/>
    <property type="evidence" value="ECO:0007669"/>
    <property type="project" value="UniProtKB-KW"/>
</dbReference>
<dbReference type="AlphaFoldDB" id="A0A225W3R1"/>
<protein>
    <recommendedName>
        <fullName evidence="3">Asparagine synthetase domain-containing protein</fullName>
    </recommendedName>
</protein>
<dbReference type="EMBL" id="NBNE01002069">
    <property type="protein sequence ID" value="OWZ11647.1"/>
    <property type="molecule type" value="Genomic_DNA"/>
</dbReference>